<evidence type="ECO:0000313" key="2">
    <source>
        <dbReference type="EMBL" id="KAF6090828.1"/>
    </source>
</evidence>
<accession>A0A833Z669</accession>
<organism evidence="2 3">
    <name type="scientific">Phyllostomus discolor</name>
    <name type="common">pale spear-nosed bat</name>
    <dbReference type="NCBI Taxonomy" id="89673"/>
    <lineage>
        <taxon>Eukaryota</taxon>
        <taxon>Metazoa</taxon>
        <taxon>Chordata</taxon>
        <taxon>Craniata</taxon>
        <taxon>Vertebrata</taxon>
        <taxon>Euteleostomi</taxon>
        <taxon>Mammalia</taxon>
        <taxon>Eutheria</taxon>
        <taxon>Laurasiatheria</taxon>
        <taxon>Chiroptera</taxon>
        <taxon>Yangochiroptera</taxon>
        <taxon>Phyllostomidae</taxon>
        <taxon>Phyllostominae</taxon>
        <taxon>Phyllostomus</taxon>
    </lineage>
</organism>
<feature type="region of interest" description="Disordered" evidence="1">
    <location>
        <begin position="96"/>
        <end position="193"/>
    </location>
</feature>
<dbReference type="AlphaFoldDB" id="A0A833Z669"/>
<feature type="compositionally biased region" description="Low complexity" evidence="1">
    <location>
        <begin position="50"/>
        <end position="67"/>
    </location>
</feature>
<name>A0A833Z669_9CHIR</name>
<feature type="compositionally biased region" description="Polar residues" evidence="1">
    <location>
        <begin position="12"/>
        <end position="22"/>
    </location>
</feature>
<gene>
    <name evidence="2" type="ORF">HJG60_012210</name>
</gene>
<feature type="compositionally biased region" description="Basic residues" evidence="1">
    <location>
        <begin position="99"/>
        <end position="110"/>
    </location>
</feature>
<dbReference type="Proteomes" id="UP000664940">
    <property type="component" value="Unassembled WGS sequence"/>
</dbReference>
<comment type="caution">
    <text evidence="2">The sequence shown here is derived from an EMBL/GenBank/DDBJ whole genome shotgun (WGS) entry which is preliminary data.</text>
</comment>
<proteinExistence type="predicted"/>
<feature type="compositionally biased region" description="Basic and acidic residues" evidence="1">
    <location>
        <begin position="152"/>
        <end position="186"/>
    </location>
</feature>
<protein>
    <submittedName>
        <fullName evidence="2">Uncharacterized protein</fullName>
    </submittedName>
</protein>
<feature type="region of interest" description="Disordered" evidence="1">
    <location>
        <begin position="1"/>
        <end position="24"/>
    </location>
</feature>
<feature type="compositionally biased region" description="Acidic residues" evidence="1">
    <location>
        <begin position="121"/>
        <end position="136"/>
    </location>
</feature>
<feature type="region of interest" description="Disordered" evidence="1">
    <location>
        <begin position="49"/>
        <end position="83"/>
    </location>
</feature>
<feature type="compositionally biased region" description="Basic and acidic residues" evidence="1">
    <location>
        <begin position="111"/>
        <end position="120"/>
    </location>
</feature>
<sequence>MCGLRREEAQEFPTQGGSTASWQAPPLDLSQAELALKAGCGAVSECLEKSGPSTISSSCPHSTTSLSCGGSEQETSGLPAVGGSAGLAWHLQVIVENRQKRRHLNVKKLYNKNEGKLENEEKPEDEVDTEDEGNSNEEEKPGVGKPRHKGKHQEEGEPDDKIKQEKQGKYESEGKPHSEGKPEPQAREPATGC</sequence>
<evidence type="ECO:0000313" key="3">
    <source>
        <dbReference type="Proteomes" id="UP000664940"/>
    </source>
</evidence>
<evidence type="ECO:0000256" key="1">
    <source>
        <dbReference type="SAM" id="MobiDB-lite"/>
    </source>
</evidence>
<reference evidence="2 3" key="1">
    <citation type="journal article" date="2020" name="Nature">
        <title>Six reference-quality genomes reveal evolution of bat adaptations.</title>
        <authorList>
            <person name="Jebb D."/>
            <person name="Huang Z."/>
            <person name="Pippel M."/>
            <person name="Hughes G.M."/>
            <person name="Lavrichenko K."/>
            <person name="Devanna P."/>
            <person name="Winkler S."/>
            <person name="Jermiin L.S."/>
            <person name="Skirmuntt E.C."/>
            <person name="Katzourakis A."/>
            <person name="Burkitt-Gray L."/>
            <person name="Ray D.A."/>
            <person name="Sullivan K.A.M."/>
            <person name="Roscito J.G."/>
            <person name="Kirilenko B.M."/>
            <person name="Davalos L.M."/>
            <person name="Corthals A.P."/>
            <person name="Power M.L."/>
            <person name="Jones G."/>
            <person name="Ransome R.D."/>
            <person name="Dechmann D.K.N."/>
            <person name="Locatelli A.G."/>
            <person name="Puechmaille S.J."/>
            <person name="Fedrigo O."/>
            <person name="Jarvis E.D."/>
            <person name="Hiller M."/>
            <person name="Vernes S.C."/>
            <person name="Myers E.W."/>
            <person name="Teeling E.C."/>
        </authorList>
    </citation>
    <scope>NUCLEOTIDE SEQUENCE [LARGE SCALE GENOMIC DNA]</scope>
    <source>
        <strain evidence="2">Bat1K_MPI-CBG_1</strain>
    </source>
</reference>
<dbReference type="EMBL" id="JABVXQ010000009">
    <property type="protein sequence ID" value="KAF6090828.1"/>
    <property type="molecule type" value="Genomic_DNA"/>
</dbReference>